<evidence type="ECO:0000256" key="1">
    <source>
        <dbReference type="SAM" id="MobiDB-lite"/>
    </source>
</evidence>
<feature type="region of interest" description="Disordered" evidence="1">
    <location>
        <begin position="591"/>
        <end position="642"/>
    </location>
</feature>
<feature type="compositionally biased region" description="Basic and acidic residues" evidence="1">
    <location>
        <begin position="1272"/>
        <end position="1320"/>
    </location>
</feature>
<feature type="compositionally biased region" description="Basic residues" evidence="1">
    <location>
        <begin position="850"/>
        <end position="864"/>
    </location>
</feature>
<feature type="region of interest" description="Disordered" evidence="1">
    <location>
        <begin position="650"/>
        <end position="669"/>
    </location>
</feature>
<keyword evidence="2" id="KW-0732">Signal</keyword>
<feature type="compositionally biased region" description="Low complexity" evidence="1">
    <location>
        <begin position="396"/>
        <end position="408"/>
    </location>
</feature>
<evidence type="ECO:0000256" key="2">
    <source>
        <dbReference type="SAM" id="SignalP"/>
    </source>
</evidence>
<evidence type="ECO:0000313" key="4">
    <source>
        <dbReference type="Proteomes" id="UP001620626"/>
    </source>
</evidence>
<feature type="region of interest" description="Disordered" evidence="1">
    <location>
        <begin position="724"/>
        <end position="978"/>
    </location>
</feature>
<feature type="region of interest" description="Disordered" evidence="1">
    <location>
        <begin position="393"/>
        <end position="477"/>
    </location>
</feature>
<feature type="compositionally biased region" description="Basic and acidic residues" evidence="1">
    <location>
        <begin position="1134"/>
        <end position="1145"/>
    </location>
</feature>
<protein>
    <recommendedName>
        <fullName evidence="5">Glutamic acid-rich protein-like</fullName>
    </recommendedName>
</protein>
<feature type="compositionally biased region" description="Low complexity" evidence="1">
    <location>
        <begin position="622"/>
        <end position="636"/>
    </location>
</feature>
<feature type="compositionally biased region" description="Basic and acidic residues" evidence="1">
    <location>
        <begin position="794"/>
        <end position="830"/>
    </location>
</feature>
<sequence length="1519" mass="171821">MSPFYWVLFLFFYTLAICCSNSNSDQTFNGQIVANSSTLFKVTVKCEKCEEKEKQIMVIGKNDFQIEMKAKEEKERIGQIKVQIQSLTDLGKKKRSNKWVIEEPSSDKIYKFFIGYFSPNADPMVRLFLHGKFHGQLPPLSEPNTFYRIVLKKPGTESNEIFSQLSSYFGQHKKDGLKEWTEGKGFILKLSKDGIAYLRENERPEMELQLQVVEREMKSPVKKSHINPQHSPFSYYQSDKTKGERFVEDETIEKREGEFGANWLKKTKQQKVVGMATAGRGGAASGGTIPNVLNGTEKQKEKPRGKGKAWKRGDGTIRNELREGEAAENASLNASNFPIFGRETKGGTVHTLARNIGGRVENSFLDESEDDGEHNRKGCCFMPRVSFRRRSSGERAAAVSSPAKSSVADNASSASGYSEDEPLQLKQSRRKNFCPFIGPPSIQSSENVETNDDGIDDIGTEKTEYGEWPQSPELSPMTGLQSSIRLLKNPSRKEIAETLVRSLSGGASSSAAQKRRTKRAVESKNPSRWSLTQNSSLLRADEVKEVVLTVRIGMPIWMNKRIDGGTEETDYFIYSFKLPPPNVIEADEVNKQQVKVEPKPKRSQKSGTLSNRSGTSSTSFLTAASRTSSNSSSVSRNDQDSRIYQMATMKAKKQKIRQNRTTEVNKEQKVSKIARNEEFGMEISPYSPVESKTSTKSNVSGATNYLNDLKMVKADNERHSRQLQMARNVQKLDTPNRRKSKGIEIKEPTQKVPKVEKNDEEIEAKGKEIVEEKTKKMKPKKKKGDGKSRKSKDKKTEGEGMDEIWDKIKSDQKQEEEEGKGTDKKDGKEEALEEEEEEERSGSAMLRELRQKKGKLKKVSPKKPNKNEQTVTEPINLEEKKEQSKTLSQTLKSDKDQTDGQKTAELLDHNEKDHSNAKKLRLHNKSEERGKKATTANAVQNSDESFAEIMPRNELKKATKSDQSDEEKDEDFNASQYKDMDEDLVRELKESMPRDQFIKIIKEMSEQKAKQKMQQHKLDLNLTDAELQNVKNYLDTYGKIQHVENKIVQIGTILNDWLDQKPNTFEGLNAGQIEQLKNILERIYSDEQNVAIIPPEETESEKEQQNNTFPVSIISWEDEESEVEQPLIRRKSQIVEKKGTAEKGDQNAGEEQISGGNLAEQISGQSESAGEEQISGGILARQMSGHSSQFGQNDDPFSENESVAEVMTHQNIFRMVEDDMEAMRSDAESRAHLGKELQKMCQKGSTGKLDDVFKQFTAADLENLQAILEEVNREKGDTESKTAKKAENLQTEPKQKQFEKGKKAKNLDSEIDIRTDSELHKKQRQKVTRLRPFSAGIGNKSEKEEENAKTTKGEANANVIGKLQNANEREKSANSNEEVNEGKSDKMAKEPKAKGKLTEANQKMEDEEKKSYPEWKRGKKTNEEEDSSERFFTPKPSPSVSDWTFSSAMAKKHNKAGIKGDTAQQQSSIWGDLKKKWMKADTEQETVIEQQSYLDQLSQLIFDTPEFAPHGLETVKDEE</sequence>
<feature type="signal peptide" evidence="2">
    <location>
        <begin position="1"/>
        <end position="18"/>
    </location>
</feature>
<dbReference type="Proteomes" id="UP001620626">
    <property type="component" value="Unassembled WGS sequence"/>
</dbReference>
<feature type="compositionally biased region" description="Low complexity" evidence="1">
    <location>
        <begin position="503"/>
        <end position="512"/>
    </location>
</feature>
<feature type="compositionally biased region" description="Acidic residues" evidence="1">
    <location>
        <begin position="449"/>
        <end position="458"/>
    </location>
</feature>
<feature type="compositionally biased region" description="Polar residues" evidence="1">
    <location>
        <begin position="605"/>
        <end position="621"/>
    </location>
</feature>
<accession>A0ABD2IPD5</accession>
<feature type="region of interest" description="Disordered" evidence="1">
    <location>
        <begin position="503"/>
        <end position="529"/>
    </location>
</feature>
<feature type="compositionally biased region" description="Basic and acidic residues" evidence="1">
    <location>
        <begin position="1380"/>
        <end position="1422"/>
    </location>
</feature>
<evidence type="ECO:0008006" key="5">
    <source>
        <dbReference type="Google" id="ProtNLM"/>
    </source>
</evidence>
<proteinExistence type="predicted"/>
<feature type="compositionally biased region" description="Basic and acidic residues" evidence="1">
    <location>
        <begin position="591"/>
        <end position="600"/>
    </location>
</feature>
<feature type="chain" id="PRO_5044756770" description="Glutamic acid-rich protein-like" evidence="2">
    <location>
        <begin position="19"/>
        <end position="1519"/>
    </location>
</feature>
<gene>
    <name evidence="3" type="ORF">niasHT_039850</name>
</gene>
<feature type="region of interest" description="Disordered" evidence="1">
    <location>
        <begin position="1134"/>
        <end position="1153"/>
    </location>
</feature>
<feature type="compositionally biased region" description="Basic and acidic residues" evidence="1">
    <location>
        <begin position="1340"/>
        <end position="1352"/>
    </location>
</feature>
<dbReference type="EMBL" id="JBICBT010001137">
    <property type="protein sequence ID" value="KAL3081373.1"/>
    <property type="molecule type" value="Genomic_DNA"/>
</dbReference>
<keyword evidence="4" id="KW-1185">Reference proteome</keyword>
<organism evidence="3 4">
    <name type="scientific">Heterodera trifolii</name>
    <dbReference type="NCBI Taxonomy" id="157864"/>
    <lineage>
        <taxon>Eukaryota</taxon>
        <taxon>Metazoa</taxon>
        <taxon>Ecdysozoa</taxon>
        <taxon>Nematoda</taxon>
        <taxon>Chromadorea</taxon>
        <taxon>Rhabditida</taxon>
        <taxon>Tylenchina</taxon>
        <taxon>Tylenchomorpha</taxon>
        <taxon>Tylenchoidea</taxon>
        <taxon>Heteroderidae</taxon>
        <taxon>Heteroderinae</taxon>
        <taxon>Heterodera</taxon>
    </lineage>
</organism>
<feature type="compositionally biased region" description="Polar residues" evidence="1">
    <location>
        <begin position="724"/>
        <end position="733"/>
    </location>
</feature>
<feature type="region of interest" description="Disordered" evidence="1">
    <location>
        <begin position="278"/>
        <end position="315"/>
    </location>
</feature>
<feature type="compositionally biased region" description="Polar residues" evidence="1">
    <location>
        <begin position="1438"/>
        <end position="1447"/>
    </location>
</feature>
<name>A0ABD2IPD5_9BILA</name>
<comment type="caution">
    <text evidence="3">The sequence shown here is derived from an EMBL/GenBank/DDBJ whole genome shotgun (WGS) entry which is preliminary data.</text>
</comment>
<feature type="compositionally biased region" description="Basic and acidic residues" evidence="1">
    <location>
        <begin position="741"/>
        <end position="774"/>
    </location>
</feature>
<reference evidence="3 4" key="1">
    <citation type="submission" date="2024-10" db="EMBL/GenBank/DDBJ databases">
        <authorList>
            <person name="Kim D."/>
        </authorList>
    </citation>
    <scope>NUCLEOTIDE SEQUENCE [LARGE SCALE GENOMIC DNA]</scope>
    <source>
        <strain evidence="3">BH-2024</strain>
    </source>
</reference>
<feature type="compositionally biased region" description="Basic and acidic residues" evidence="1">
    <location>
        <begin position="905"/>
        <end position="916"/>
    </location>
</feature>
<feature type="compositionally biased region" description="Basic and acidic residues" evidence="1">
    <location>
        <begin position="951"/>
        <end position="963"/>
    </location>
</feature>
<evidence type="ECO:0000313" key="3">
    <source>
        <dbReference type="EMBL" id="KAL3081373.1"/>
    </source>
</evidence>
<feature type="region of interest" description="Disordered" evidence="1">
    <location>
        <begin position="1272"/>
        <end position="1467"/>
    </location>
</feature>
<feature type="compositionally biased region" description="Polar residues" evidence="1">
    <location>
        <begin position="934"/>
        <end position="944"/>
    </location>
</feature>
<feature type="compositionally biased region" description="Basic residues" evidence="1">
    <location>
        <begin position="775"/>
        <end position="793"/>
    </location>
</feature>